<accession>Z9JMW4</accession>
<dbReference type="PATRIC" id="fig|1444770.3.peg.505"/>
<comment type="caution">
    <text evidence="1">The sequence shown here is derived from an EMBL/GenBank/DDBJ whole genome shotgun (WGS) entry which is preliminary data.</text>
</comment>
<dbReference type="AlphaFoldDB" id="Z9JMW4"/>
<organism evidence="1 2">
    <name type="scientific">Xylella taiwanensis</name>
    <dbReference type="NCBI Taxonomy" id="1444770"/>
    <lineage>
        <taxon>Bacteria</taxon>
        <taxon>Pseudomonadati</taxon>
        <taxon>Pseudomonadota</taxon>
        <taxon>Gammaproteobacteria</taxon>
        <taxon>Lysobacterales</taxon>
        <taxon>Lysobacteraceae</taxon>
        <taxon>Xylella</taxon>
    </lineage>
</organism>
<protein>
    <submittedName>
        <fullName evidence="1">Uncharacterized protein</fullName>
    </submittedName>
</protein>
<gene>
    <name evidence="1" type="ORF">AF72_02100</name>
</gene>
<reference evidence="1 2" key="1">
    <citation type="journal article" date="2014" name="Genome Announc.">
        <title>Draft Genome Sequence of Xylella fastidiosa Pear Leaf Scorch Strain in Taiwan.</title>
        <authorList>
            <person name="Su C.C."/>
            <person name="Deng W.L."/>
            <person name="Jan F.J."/>
            <person name="Chang C.J."/>
            <person name="Huang H."/>
            <person name="Chen J."/>
        </authorList>
    </citation>
    <scope>NUCLEOTIDE SEQUENCE [LARGE SCALE GENOMIC DNA]</scope>
    <source>
        <strain evidence="1 2">PLS229</strain>
    </source>
</reference>
<dbReference type="EMBL" id="JDSQ01000003">
    <property type="protein sequence ID" value="EWS79067.1"/>
    <property type="molecule type" value="Genomic_DNA"/>
</dbReference>
<proteinExistence type="predicted"/>
<dbReference type="Proteomes" id="UP000020406">
    <property type="component" value="Unassembled WGS sequence"/>
</dbReference>
<evidence type="ECO:0000313" key="1">
    <source>
        <dbReference type="EMBL" id="EWS79067.1"/>
    </source>
</evidence>
<sequence length="41" mass="4775">MHEVACVMVESSIRDFRYAKFNVANRIDIPMMLRCRDVEGA</sequence>
<name>Z9JMW4_9GAMM</name>
<evidence type="ECO:0000313" key="2">
    <source>
        <dbReference type="Proteomes" id="UP000020406"/>
    </source>
</evidence>